<reference evidence="1" key="2">
    <citation type="journal article" date="2023" name="mSystems">
        <title>Charting the Lipopeptidome of Nonpathogenic Pseudomonas.</title>
        <authorList>
            <person name="Cesa-Luna C."/>
            <person name="Geudens N."/>
            <person name="Girard L."/>
            <person name="De Roo V."/>
            <person name="Maklad H.R."/>
            <person name="Martins J.C."/>
            <person name="Hofte M."/>
            <person name="De Mot R."/>
        </authorList>
    </citation>
    <scope>NUCLEOTIDE SEQUENCE</scope>
    <source>
        <strain evidence="1">B1M3-32</strain>
    </source>
</reference>
<organism evidence="1 2">
    <name type="scientific">Pseudomonas koreensis</name>
    <dbReference type="NCBI Taxonomy" id="198620"/>
    <lineage>
        <taxon>Bacteria</taxon>
        <taxon>Pseudomonadati</taxon>
        <taxon>Pseudomonadota</taxon>
        <taxon>Gammaproteobacteria</taxon>
        <taxon>Pseudomonadales</taxon>
        <taxon>Pseudomonadaceae</taxon>
        <taxon>Pseudomonas</taxon>
    </lineage>
</organism>
<evidence type="ECO:0000313" key="1">
    <source>
        <dbReference type="EMBL" id="MCU7250762.1"/>
    </source>
</evidence>
<dbReference type="Pfam" id="PF02413">
    <property type="entry name" value="Caudo_TAP"/>
    <property type="match status" value="1"/>
</dbReference>
<comment type="caution">
    <text evidence="1">The sequence shown here is derived from an EMBL/GenBank/DDBJ whole genome shotgun (WGS) entry which is preliminary data.</text>
</comment>
<keyword evidence="2" id="KW-1185">Reference proteome</keyword>
<gene>
    <name evidence="1" type="ORF">OC940_23355</name>
</gene>
<name>A0A9X2XKV1_9PSED</name>
<dbReference type="Proteomes" id="UP001139955">
    <property type="component" value="Unassembled WGS sequence"/>
</dbReference>
<reference evidence="1" key="1">
    <citation type="submission" date="2022-09" db="EMBL/GenBank/DDBJ databases">
        <authorList>
            <person name="Cesa-Luna C."/>
            <person name="Girard L."/>
            <person name="Lood C."/>
            <person name="Hofte M."/>
            <person name="De Mot R."/>
        </authorList>
    </citation>
    <scope>NUCLEOTIDE SEQUENCE</scope>
    <source>
        <strain evidence="1">B1M3-32</strain>
    </source>
</reference>
<evidence type="ECO:0000313" key="2">
    <source>
        <dbReference type="Proteomes" id="UP001139955"/>
    </source>
</evidence>
<dbReference type="InterPro" id="IPR003458">
    <property type="entry name" value="Phage_T4_Gp38_tail_assem"/>
</dbReference>
<dbReference type="AlphaFoldDB" id="A0A9X2XKV1"/>
<protein>
    <submittedName>
        <fullName evidence="1">Tail fiber assembly protein</fullName>
    </submittedName>
</protein>
<dbReference type="RefSeq" id="WP_301623204.1">
    <property type="nucleotide sequence ID" value="NZ_JAOSKY010000017.1"/>
</dbReference>
<sequence length="138" mass="15864">MFASESTRGFYHPAIHDVMPSDVVEISPELHAELIADQSNGKLIEWGDDGYPKAIDPPRSEEDQIAVERVWRNQQLSQTDGLVARHRDEQESGIQTSLTSTQYTELQIYRRELRSWPEAKEFPLADHRPGTPSWLQIH</sequence>
<proteinExistence type="predicted"/>
<accession>A0A9X2XKV1</accession>
<dbReference type="EMBL" id="JAOSKY010000017">
    <property type="protein sequence ID" value="MCU7250762.1"/>
    <property type="molecule type" value="Genomic_DNA"/>
</dbReference>